<dbReference type="PANTHER" id="PTHR46064:SF1">
    <property type="entry name" value="QUEUINE TRNA-RIBOSYLTRANSFERASE ACCESSORY SUBUNIT 2"/>
    <property type="match status" value="1"/>
</dbReference>
<dbReference type="PANTHER" id="PTHR46064">
    <property type="entry name" value="QUEUINE TRNA-RIBOSYLTRANSFERASE ACCESSORY SUBUNIT 2"/>
    <property type="match status" value="1"/>
</dbReference>
<gene>
    <name evidence="2" type="ORF">ECRASSUSDP1_LOCUS10023</name>
</gene>
<dbReference type="InterPro" id="IPR002616">
    <property type="entry name" value="tRNA_ribo_trans-like"/>
</dbReference>
<protein>
    <recommendedName>
        <fullName evidence="1">tRNA-guanine(15) transglycosylase-like domain-containing protein</fullName>
    </recommendedName>
</protein>
<name>A0AAD1XEW0_EUPCR</name>
<organism evidence="2 3">
    <name type="scientific">Euplotes crassus</name>
    <dbReference type="NCBI Taxonomy" id="5936"/>
    <lineage>
        <taxon>Eukaryota</taxon>
        <taxon>Sar</taxon>
        <taxon>Alveolata</taxon>
        <taxon>Ciliophora</taxon>
        <taxon>Intramacronucleata</taxon>
        <taxon>Spirotrichea</taxon>
        <taxon>Hypotrichia</taxon>
        <taxon>Euplotida</taxon>
        <taxon>Euplotidae</taxon>
        <taxon>Moneuplotes</taxon>
    </lineage>
</organism>
<dbReference type="EMBL" id="CAMPGE010009868">
    <property type="protein sequence ID" value="CAI2368727.1"/>
    <property type="molecule type" value="Genomic_DNA"/>
</dbReference>
<dbReference type="InterPro" id="IPR036511">
    <property type="entry name" value="TGT-like_sf"/>
</dbReference>
<dbReference type="Gene3D" id="3.20.20.105">
    <property type="entry name" value="Queuine tRNA-ribosyltransferase-like"/>
    <property type="match status" value="1"/>
</dbReference>
<reference evidence="2" key="1">
    <citation type="submission" date="2023-07" db="EMBL/GenBank/DDBJ databases">
        <authorList>
            <consortium name="AG Swart"/>
            <person name="Singh M."/>
            <person name="Singh A."/>
            <person name="Seah K."/>
            <person name="Emmerich C."/>
        </authorList>
    </citation>
    <scope>NUCLEOTIDE SEQUENCE</scope>
    <source>
        <strain evidence="2">DP1</strain>
    </source>
</reference>
<comment type="caution">
    <text evidence="2">The sequence shown here is derived from an EMBL/GenBank/DDBJ whole genome shotgun (WGS) entry which is preliminary data.</text>
</comment>
<dbReference type="SUPFAM" id="SSF51713">
    <property type="entry name" value="tRNA-guanine transglycosylase"/>
    <property type="match status" value="1"/>
</dbReference>
<sequence length="419" mass="47708">MLFSPLTKSKLQSSKAFLNRARQGLLKGTVSTPSYILPTNLGIIPGIMNMNLPEISPVPVQFSLADIYHLREVIEKYQSDYPSLSSQTKNQNEPNPLLSYLNHPKDTVSLLTMSTCGSDKILGNYKTMEMDIPSTIHPGNKNRLSLQDFSAAIATFKPDLFITPTHSITAKTSKKKRERAVKTSREYINPSVLNLVQDRGPQVLMTISIEESYPKISPIIDEKISQFGEKISGYFFNTHSLKPQTRFAVFQKFYERYPTDEKLRVLESSGNPTEVLENLVLNGIDLFEARYPIDVSEKHHCLAFDTEMPNEWRSTPVDTEFIKESLSNPTKTPRTLNLSRSEFRKDSTVLTSGSKSPLTNSITRSYIHHLLDCKEMNASILLTIHNIHVYDNFFKAMRSHIADNTLEIYTQWFLQTQCK</sequence>
<evidence type="ECO:0000313" key="3">
    <source>
        <dbReference type="Proteomes" id="UP001295684"/>
    </source>
</evidence>
<feature type="domain" description="tRNA-guanine(15) transglycosylase-like" evidence="1">
    <location>
        <begin position="27"/>
        <end position="416"/>
    </location>
</feature>
<dbReference type="Proteomes" id="UP001295684">
    <property type="component" value="Unassembled WGS sequence"/>
</dbReference>
<evidence type="ECO:0000259" key="1">
    <source>
        <dbReference type="Pfam" id="PF01702"/>
    </source>
</evidence>
<dbReference type="AlphaFoldDB" id="A0AAD1XEW0"/>
<proteinExistence type="predicted"/>
<dbReference type="GO" id="GO:0006400">
    <property type="term" value="P:tRNA modification"/>
    <property type="evidence" value="ECO:0007669"/>
    <property type="project" value="InterPro"/>
</dbReference>
<dbReference type="NCBIfam" id="TIGR00449">
    <property type="entry name" value="tgt_general"/>
    <property type="match status" value="1"/>
</dbReference>
<dbReference type="InterPro" id="IPR050852">
    <property type="entry name" value="Queuine_tRNA-ribosyltrfase"/>
</dbReference>
<accession>A0AAD1XEW0</accession>
<dbReference type="Pfam" id="PF01702">
    <property type="entry name" value="TGT"/>
    <property type="match status" value="1"/>
</dbReference>
<evidence type="ECO:0000313" key="2">
    <source>
        <dbReference type="EMBL" id="CAI2368727.1"/>
    </source>
</evidence>
<keyword evidence="3" id="KW-1185">Reference proteome</keyword>